<feature type="compositionally biased region" description="Polar residues" evidence="2">
    <location>
        <begin position="216"/>
        <end position="243"/>
    </location>
</feature>
<accession>A0A9W7F6B6</accession>
<feature type="region of interest" description="Disordered" evidence="2">
    <location>
        <begin position="1068"/>
        <end position="1144"/>
    </location>
</feature>
<feature type="region of interest" description="Disordered" evidence="2">
    <location>
        <begin position="286"/>
        <end position="414"/>
    </location>
</feature>
<feature type="region of interest" description="Disordered" evidence="2">
    <location>
        <begin position="463"/>
        <end position="498"/>
    </location>
</feature>
<feature type="compositionally biased region" description="Acidic residues" evidence="2">
    <location>
        <begin position="1129"/>
        <end position="1144"/>
    </location>
</feature>
<feature type="coiled-coil region" evidence="1">
    <location>
        <begin position="811"/>
        <end position="866"/>
    </location>
</feature>
<feature type="compositionally biased region" description="Polar residues" evidence="2">
    <location>
        <begin position="254"/>
        <end position="264"/>
    </location>
</feature>
<feature type="compositionally biased region" description="Basic and acidic residues" evidence="2">
    <location>
        <begin position="1089"/>
        <end position="1113"/>
    </location>
</feature>
<feature type="compositionally biased region" description="Polar residues" evidence="2">
    <location>
        <begin position="192"/>
        <end position="204"/>
    </location>
</feature>
<dbReference type="InterPro" id="IPR000253">
    <property type="entry name" value="FHA_dom"/>
</dbReference>
<feature type="region of interest" description="Disordered" evidence="2">
    <location>
        <begin position="170"/>
        <end position="264"/>
    </location>
</feature>
<evidence type="ECO:0000256" key="1">
    <source>
        <dbReference type="SAM" id="Coils"/>
    </source>
</evidence>
<dbReference type="InterPro" id="IPR008984">
    <property type="entry name" value="SMAD_FHA_dom_sf"/>
</dbReference>
<feature type="compositionally biased region" description="Low complexity" evidence="2">
    <location>
        <begin position="173"/>
        <end position="184"/>
    </location>
</feature>
<dbReference type="AlphaFoldDB" id="A0A9W7F6B6"/>
<name>A0A9W7F6B6_9STRA</name>
<feature type="coiled-coil region" evidence="1">
    <location>
        <begin position="546"/>
        <end position="573"/>
    </location>
</feature>
<sequence>MASDDGPVAWIRSLSDASRIFPLRPYPNPTSVGRHEDCDVQFMPQSISRHHATIQLSQTATTNSNAVAILRDSSFNGCFVGDDLVRNRAEWLGAGDVLRFGNDKEKFVLETIMMNESTSSPPRNQPQESRQKAQTSVENYPLSPIEESNQHGGMIAGARSEHGQRFRGIGSMPEQQQQQQQQSPTRREQQQLPTSRVNNSTTPWASMDPPPKPHAPSSTSGGQTWQISFPTASGNQVRTSNENFIPPQPAPTQYDPNSPSRYQTNNSMFLEEPLRNSSENVDTKARNIYGGTMGGGVSSPTKNPLSNSMPNGPSAWGNQGQVNPGNYTLPPQPSSPPVAWGDLPLPSRPDPSQQQHAPQHPLQPVLQQPPQLQQQIPLSNPQSQRENVNCSDSLEDDGGIMKPPPPLPSGDELGIGSIALTASEKQSILSEKKSTAKHMRDLNMLLAGSLDPRDVEFVFTEPEEVEFEEDEGMGRRQASTGSLHSRLGKERRERERENLEGKAKLKYESDRALVARALGILEKHKTRGLQKAINKWKIEVRSMNMGRKEKEKMKELESKQKEKDKELEAKMLKETNENKQRSAIQLMIDSKKKGKQIMLLAGWNTWKHFIIEEKKSQFTRALRSKDNAHGVQRIAKMISSGKTRKIMKAWNRWKNEVINQIRSGDKENSKYTEVLKNRSNVLAKKVAEQDRQIRELEEELEGLKVNDWAQALANQQKIMSSLRRQLGRSERGWAAEAAAFAAACVNVVAYNPQASISGSDSKAGGSGLAGVLHQRKLKQQAKIAGGSSLKEKSLPSSVRNNPKVKQVQAYIVAKARELASIRREAEEYKRRADASGRNWSTLASERDELQRSLEEYKDSSVRQSAQLLDMVRERDARIMKLQKNLVALASMKGEKGGLSNGNNGELVGVLKKGDSGDQPPSQPKTVKIVNKRQQAAQFLANEFSDMQKEHTERTQNLVNQLIELREMKKQGGSIVASGSMQHMSQGDLVHKCSAYASKVRRLEDELHETEVQGSVRALVEAQELIEALQSELATTDRKNRVLSSEISKRSTGMGGGLMANQLMLKGGNNGGLSARSGASTPSLLPSARDGADEAWEQHLESTANRLEEAREGYENELSGSGLLLKKSDEEDVMSDYDEEEEEEE</sequence>
<evidence type="ECO:0000313" key="4">
    <source>
        <dbReference type="EMBL" id="GMI02434.1"/>
    </source>
</evidence>
<evidence type="ECO:0000259" key="3">
    <source>
        <dbReference type="PROSITE" id="PS50006"/>
    </source>
</evidence>
<feature type="coiled-coil region" evidence="1">
    <location>
        <begin position="679"/>
        <end position="706"/>
    </location>
</feature>
<comment type="caution">
    <text evidence="4">The sequence shown here is derived from an EMBL/GenBank/DDBJ whole genome shotgun (WGS) entry which is preliminary data.</text>
</comment>
<gene>
    <name evidence="4" type="ORF">TrLO_g25</name>
</gene>
<feature type="compositionally biased region" description="Basic and acidic residues" evidence="2">
    <location>
        <begin position="487"/>
        <end position="498"/>
    </location>
</feature>
<keyword evidence="5" id="KW-1185">Reference proteome</keyword>
<feature type="compositionally biased region" description="Polar residues" evidence="2">
    <location>
        <begin position="298"/>
        <end position="326"/>
    </location>
</feature>
<feature type="region of interest" description="Disordered" evidence="2">
    <location>
        <begin position="115"/>
        <end position="138"/>
    </location>
</feature>
<reference evidence="5" key="1">
    <citation type="journal article" date="2023" name="Commun. Biol.">
        <title>Genome analysis of Parmales, the sister group of diatoms, reveals the evolutionary specialization of diatoms from phago-mixotrophs to photoautotrophs.</title>
        <authorList>
            <person name="Ban H."/>
            <person name="Sato S."/>
            <person name="Yoshikawa S."/>
            <person name="Yamada K."/>
            <person name="Nakamura Y."/>
            <person name="Ichinomiya M."/>
            <person name="Sato N."/>
            <person name="Blanc-Mathieu R."/>
            <person name="Endo H."/>
            <person name="Kuwata A."/>
            <person name="Ogata H."/>
        </authorList>
    </citation>
    <scope>NUCLEOTIDE SEQUENCE [LARGE SCALE GENOMIC DNA]</scope>
    <source>
        <strain evidence="5">NIES 3700</strain>
    </source>
</reference>
<protein>
    <recommendedName>
        <fullName evidence="3">FHA domain-containing protein</fullName>
    </recommendedName>
</protein>
<dbReference type="PROSITE" id="PS50006">
    <property type="entry name" value="FHA_DOMAIN"/>
    <property type="match status" value="1"/>
</dbReference>
<dbReference type="SUPFAM" id="SSF49879">
    <property type="entry name" value="SMAD/FHA domain"/>
    <property type="match status" value="1"/>
</dbReference>
<dbReference type="EMBL" id="BRXW01000044">
    <property type="protein sequence ID" value="GMI02434.1"/>
    <property type="molecule type" value="Genomic_DNA"/>
</dbReference>
<dbReference type="SMART" id="SM00240">
    <property type="entry name" value="FHA"/>
    <property type="match status" value="1"/>
</dbReference>
<dbReference type="Proteomes" id="UP001165122">
    <property type="component" value="Unassembled WGS sequence"/>
</dbReference>
<dbReference type="Gene3D" id="2.60.200.20">
    <property type="match status" value="1"/>
</dbReference>
<evidence type="ECO:0000256" key="2">
    <source>
        <dbReference type="SAM" id="MobiDB-lite"/>
    </source>
</evidence>
<organism evidence="4 5">
    <name type="scientific">Triparma laevis f. longispina</name>
    <dbReference type="NCBI Taxonomy" id="1714387"/>
    <lineage>
        <taxon>Eukaryota</taxon>
        <taxon>Sar</taxon>
        <taxon>Stramenopiles</taxon>
        <taxon>Ochrophyta</taxon>
        <taxon>Bolidophyceae</taxon>
        <taxon>Parmales</taxon>
        <taxon>Triparmaceae</taxon>
        <taxon>Triparma</taxon>
    </lineage>
</organism>
<feature type="compositionally biased region" description="Low complexity" evidence="2">
    <location>
        <begin position="350"/>
        <end position="384"/>
    </location>
</feature>
<proteinExistence type="predicted"/>
<keyword evidence="1" id="KW-0175">Coiled coil</keyword>
<evidence type="ECO:0000313" key="5">
    <source>
        <dbReference type="Proteomes" id="UP001165122"/>
    </source>
</evidence>
<dbReference type="CDD" id="cd00060">
    <property type="entry name" value="FHA"/>
    <property type="match status" value="1"/>
</dbReference>
<dbReference type="Pfam" id="PF00498">
    <property type="entry name" value="FHA"/>
    <property type="match status" value="1"/>
</dbReference>
<feature type="coiled-coil region" evidence="1">
    <location>
        <begin position="992"/>
        <end position="1045"/>
    </location>
</feature>
<feature type="domain" description="FHA" evidence="3">
    <location>
        <begin position="30"/>
        <end position="85"/>
    </location>
</feature>
<dbReference type="OrthoDB" id="687730at2759"/>